<evidence type="ECO:0000256" key="2">
    <source>
        <dbReference type="ARBA" id="ARBA00005790"/>
    </source>
</evidence>
<dbReference type="HAMAP" id="MF_00328">
    <property type="entry name" value="Guanylate_kinase"/>
    <property type="match status" value="1"/>
</dbReference>
<dbReference type="RefSeq" id="WP_324717668.1">
    <property type="nucleotide sequence ID" value="NZ_CP141615.1"/>
</dbReference>
<keyword evidence="11" id="KW-0963">Cytoplasm</keyword>
<dbReference type="InterPro" id="IPR020590">
    <property type="entry name" value="Guanylate_kinase_CS"/>
</dbReference>
<evidence type="ECO:0000256" key="5">
    <source>
        <dbReference type="ARBA" id="ARBA00022679"/>
    </source>
</evidence>
<dbReference type="Gene3D" id="3.40.50.300">
    <property type="entry name" value="P-loop containing nucleotide triphosphate hydrolases"/>
    <property type="match status" value="1"/>
</dbReference>
<dbReference type="PROSITE" id="PS00856">
    <property type="entry name" value="GUANYLATE_KINASE_1"/>
    <property type="match status" value="1"/>
</dbReference>
<dbReference type="Pfam" id="PF00625">
    <property type="entry name" value="Guanylate_kin"/>
    <property type="match status" value="1"/>
</dbReference>
<evidence type="ECO:0000256" key="3">
    <source>
        <dbReference type="ARBA" id="ARBA00012961"/>
    </source>
</evidence>
<dbReference type="EMBL" id="CP141615">
    <property type="protein sequence ID" value="WRP18395.1"/>
    <property type="molecule type" value="Genomic_DNA"/>
</dbReference>
<evidence type="ECO:0000256" key="1">
    <source>
        <dbReference type="ARBA" id="ARBA00003531"/>
    </source>
</evidence>
<feature type="domain" description="Guanylate kinase-like" evidence="12">
    <location>
        <begin position="22"/>
        <end position="201"/>
    </location>
</feature>
<dbReference type="PROSITE" id="PS50052">
    <property type="entry name" value="GUANYLATE_KINASE_2"/>
    <property type="match status" value="1"/>
</dbReference>
<dbReference type="NCBIfam" id="TIGR03263">
    <property type="entry name" value="guanyl_kin"/>
    <property type="match status" value="1"/>
</dbReference>
<organism evidence="13 14">
    <name type="scientific">Carboxydichorda subterranea</name>
    <dbReference type="NCBI Taxonomy" id="3109565"/>
    <lineage>
        <taxon>Bacteria</taxon>
        <taxon>Bacillati</taxon>
        <taxon>Bacillota</taxon>
        <taxon>Limnochordia</taxon>
        <taxon>Limnochordales</taxon>
        <taxon>Geochordaceae</taxon>
        <taxon>Carboxydichorda</taxon>
    </lineage>
</organism>
<comment type="function">
    <text evidence="1 11">Essential for recycling GMP and indirectly, cGMP.</text>
</comment>
<dbReference type="SMART" id="SM00072">
    <property type="entry name" value="GuKc"/>
    <property type="match status" value="1"/>
</dbReference>
<dbReference type="GO" id="GO:0004385">
    <property type="term" value="F:GMP kinase activity"/>
    <property type="evidence" value="ECO:0007669"/>
    <property type="project" value="UniProtKB-EC"/>
</dbReference>
<dbReference type="PANTHER" id="PTHR23117">
    <property type="entry name" value="GUANYLATE KINASE-RELATED"/>
    <property type="match status" value="1"/>
</dbReference>
<dbReference type="Gene3D" id="3.30.63.10">
    <property type="entry name" value="Guanylate Kinase phosphate binding domain"/>
    <property type="match status" value="1"/>
</dbReference>
<dbReference type="SUPFAM" id="SSF52540">
    <property type="entry name" value="P-loop containing nucleoside triphosphate hydrolases"/>
    <property type="match status" value="1"/>
</dbReference>
<dbReference type="InterPro" id="IPR027417">
    <property type="entry name" value="P-loop_NTPase"/>
</dbReference>
<keyword evidence="8 11" id="KW-0067">ATP-binding</keyword>
<evidence type="ECO:0000256" key="9">
    <source>
        <dbReference type="ARBA" id="ARBA00030128"/>
    </source>
</evidence>
<evidence type="ECO:0000256" key="10">
    <source>
        <dbReference type="ARBA" id="ARBA00048594"/>
    </source>
</evidence>
<comment type="similarity">
    <text evidence="2 11">Belongs to the guanylate kinase family.</text>
</comment>
<dbReference type="InterPro" id="IPR008145">
    <property type="entry name" value="GK/Ca_channel_bsu"/>
</dbReference>
<reference evidence="13 14" key="1">
    <citation type="journal article" date="2024" name="Front. Microbiol.">
        <title>Novel thermophilic genera Geochorda gen. nov. and Carboxydochorda gen. nov. from the deep terrestrial subsurface reveal the ecophysiological diversity in the class Limnochordia.</title>
        <authorList>
            <person name="Karnachuk O.V."/>
            <person name="Lukina A.P."/>
            <person name="Avakyan M.R."/>
            <person name="Kadnikov V.V."/>
            <person name="Begmatov S."/>
            <person name="Beletsky A.V."/>
            <person name="Vlasova K.G."/>
            <person name="Novikov A.A."/>
            <person name="Shcherbakova V.A."/>
            <person name="Mardanov A.V."/>
            <person name="Ravin N.V."/>
        </authorList>
    </citation>
    <scope>NUCLEOTIDE SEQUENCE [LARGE SCALE GENOMIC DNA]</scope>
    <source>
        <strain evidence="13 14">L945</strain>
    </source>
</reference>
<sequence length="221" mass="24585">MKTSGELAVPHTSQLPYALKRGFLVVVSGPGGVGKNTLVNEVRRRMPQLVYSVSATTRPPRPKEIDGYHYFFVSEQRFFELVRSGQLLEYARFGDHWYGTPAEFVKQAVGAGQVVLLDIDIQGARQLRANRLADAVFVFLLPPSLEALRERLVRRGADSPEAIERRMQMALTEMAAAPDYDYVVVNASLERASELLQAIILAEACRPSRVAAVWEQPGGKE</sequence>
<evidence type="ECO:0000259" key="12">
    <source>
        <dbReference type="PROSITE" id="PS50052"/>
    </source>
</evidence>
<dbReference type="EC" id="2.7.4.8" evidence="3 11"/>
<evidence type="ECO:0000256" key="8">
    <source>
        <dbReference type="ARBA" id="ARBA00022840"/>
    </source>
</evidence>
<dbReference type="Proteomes" id="UP001332192">
    <property type="component" value="Chromosome"/>
</dbReference>
<comment type="caution">
    <text evidence="11">Lacks conserved residue(s) required for the propagation of feature annotation.</text>
</comment>
<proteinExistence type="inferred from homology"/>
<keyword evidence="14" id="KW-1185">Reference proteome</keyword>
<evidence type="ECO:0000256" key="6">
    <source>
        <dbReference type="ARBA" id="ARBA00022741"/>
    </source>
</evidence>
<gene>
    <name evidence="11 13" type="primary">gmk</name>
    <name evidence="13" type="ORF">U7230_05130</name>
</gene>
<evidence type="ECO:0000313" key="14">
    <source>
        <dbReference type="Proteomes" id="UP001332192"/>
    </source>
</evidence>
<keyword evidence="7 11" id="KW-0418">Kinase</keyword>
<keyword evidence="6 11" id="KW-0547">Nucleotide-binding</keyword>
<dbReference type="PANTHER" id="PTHR23117:SF13">
    <property type="entry name" value="GUANYLATE KINASE"/>
    <property type="match status" value="1"/>
</dbReference>
<dbReference type="InterPro" id="IPR017665">
    <property type="entry name" value="Guanylate_kinase"/>
</dbReference>
<keyword evidence="5 11" id="KW-0808">Transferase</keyword>
<dbReference type="CDD" id="cd00071">
    <property type="entry name" value="GMPK"/>
    <property type="match status" value="1"/>
</dbReference>
<accession>A0ABZ1C0M5</accession>
<comment type="subcellular location">
    <subcellularLocation>
        <location evidence="11">Cytoplasm</location>
    </subcellularLocation>
</comment>
<name>A0ABZ1C0M5_9FIRM</name>
<evidence type="ECO:0000256" key="7">
    <source>
        <dbReference type="ARBA" id="ARBA00022777"/>
    </source>
</evidence>
<dbReference type="InterPro" id="IPR008144">
    <property type="entry name" value="Guanylate_kin-like_dom"/>
</dbReference>
<protein>
    <recommendedName>
        <fullName evidence="4 11">Guanylate kinase</fullName>
        <ecNumber evidence="3 11">2.7.4.8</ecNumber>
    </recommendedName>
    <alternativeName>
        <fullName evidence="9 11">GMP kinase</fullName>
    </alternativeName>
</protein>
<evidence type="ECO:0000256" key="11">
    <source>
        <dbReference type="HAMAP-Rule" id="MF_00328"/>
    </source>
</evidence>
<evidence type="ECO:0000313" key="13">
    <source>
        <dbReference type="EMBL" id="WRP18395.1"/>
    </source>
</evidence>
<comment type="catalytic activity">
    <reaction evidence="10 11">
        <text>GMP + ATP = GDP + ADP</text>
        <dbReference type="Rhea" id="RHEA:20780"/>
        <dbReference type="ChEBI" id="CHEBI:30616"/>
        <dbReference type="ChEBI" id="CHEBI:58115"/>
        <dbReference type="ChEBI" id="CHEBI:58189"/>
        <dbReference type="ChEBI" id="CHEBI:456216"/>
        <dbReference type="EC" id="2.7.4.8"/>
    </reaction>
</comment>
<evidence type="ECO:0000256" key="4">
    <source>
        <dbReference type="ARBA" id="ARBA00016296"/>
    </source>
</evidence>